<keyword evidence="5" id="KW-0169">Cobalamin biosynthesis</keyword>
<evidence type="ECO:0000313" key="13">
    <source>
        <dbReference type="Proteomes" id="UP000032670"/>
    </source>
</evidence>
<evidence type="ECO:0000256" key="5">
    <source>
        <dbReference type="ARBA" id="ARBA00022573"/>
    </source>
</evidence>
<dbReference type="PROSITE" id="PS00105">
    <property type="entry name" value="AA_TRANSFER_CLASS_1"/>
    <property type="match status" value="1"/>
</dbReference>
<dbReference type="InterPro" id="IPR004838">
    <property type="entry name" value="NHTrfase_class1_PyrdxlP-BS"/>
</dbReference>
<dbReference type="GO" id="GO:0009236">
    <property type="term" value="P:cobalamin biosynthetic process"/>
    <property type="evidence" value="ECO:0007669"/>
    <property type="project" value="UniProtKB-UniPathway"/>
</dbReference>
<dbReference type="EMBL" id="BAMX01000001">
    <property type="protein sequence ID" value="GAN64767.1"/>
    <property type="molecule type" value="Genomic_DNA"/>
</dbReference>
<evidence type="ECO:0000256" key="3">
    <source>
        <dbReference type="ARBA" id="ARBA00004953"/>
    </source>
</evidence>
<feature type="compositionally biased region" description="Polar residues" evidence="10">
    <location>
        <begin position="1"/>
        <end position="13"/>
    </location>
</feature>
<dbReference type="Gene3D" id="3.90.1150.10">
    <property type="entry name" value="Aspartate Aminotransferase, domain 1"/>
    <property type="match status" value="1"/>
</dbReference>
<dbReference type="UniPathway" id="UPA00148"/>
<sequence>MQAVSSQLGPNRQQPEHPRHTGLEQATNEPPFTMPPHAAAIGVEPAALGGLPAHGGQVQTVMRHFPQAPQPYYDLSTGISPFAYPCTLPPAQALHHLPEQHEEDRLLTVAAQAYGVADPALVVAGAGSQSLIAILPFIIPAQRVCILGPTYSGHEQAWRLRGIPVECVTQPQALVQAAHQPGTVCIVCNPNNPNGHIVPAQWLLSVATTCANNGGFLIVDEAFADFENQSVAGSLPHPALGVLRSFGKTYGLPGIRLGFLLAAPLLAAQLRATLGSWPVGTLALHVGAQALADSAWRSHAAQQAQQAHTRLVNSLHAAGLKTQGQCSLFTLVRHAKATKLWQHLCQNGLVTRVFSHSPDALRIGLPASAEAWVRLETSLATFDV</sequence>
<accession>A0A0D6NFE2</accession>
<dbReference type="GO" id="GO:0030170">
    <property type="term" value="F:pyridoxal phosphate binding"/>
    <property type="evidence" value="ECO:0007669"/>
    <property type="project" value="InterPro"/>
</dbReference>
<comment type="pathway">
    <text evidence="3">Cofactor biosynthesis; adenosylcobalamin biosynthesis.</text>
</comment>
<organism evidence="12 13">
    <name type="scientific">Acetobacter orientalis</name>
    <dbReference type="NCBI Taxonomy" id="146474"/>
    <lineage>
        <taxon>Bacteria</taxon>
        <taxon>Pseudomonadati</taxon>
        <taxon>Pseudomonadota</taxon>
        <taxon>Alphaproteobacteria</taxon>
        <taxon>Acetobacterales</taxon>
        <taxon>Acetobacteraceae</taxon>
        <taxon>Acetobacter</taxon>
    </lineage>
</organism>
<dbReference type="EC" id="4.1.1.81" evidence="4"/>
<dbReference type="Gene3D" id="3.40.640.10">
    <property type="entry name" value="Type I PLP-dependent aspartate aminotransferase-like (Major domain)"/>
    <property type="match status" value="1"/>
</dbReference>
<dbReference type="SUPFAM" id="SSF53383">
    <property type="entry name" value="PLP-dependent transferases"/>
    <property type="match status" value="1"/>
</dbReference>
<reference evidence="12 13" key="1">
    <citation type="submission" date="2012-11" db="EMBL/GenBank/DDBJ databases">
        <title>Whole genome sequence of Acetobacter orientalis 21F-2.</title>
        <authorList>
            <person name="Azuma Y."/>
            <person name="Higashiura N."/>
            <person name="Hirakawa H."/>
            <person name="Matsushita K."/>
        </authorList>
    </citation>
    <scope>NUCLEOTIDE SEQUENCE [LARGE SCALE GENOMIC DNA]</scope>
    <source>
        <strain evidence="12 13">21F-2</strain>
    </source>
</reference>
<protein>
    <recommendedName>
        <fullName evidence="4">threonine-phosphate decarboxylase</fullName>
        <ecNumber evidence="4">4.1.1.81</ecNumber>
    </recommendedName>
    <alternativeName>
        <fullName evidence="8">L-threonine-O-3-phosphate decarboxylase</fullName>
    </alternativeName>
</protein>
<dbReference type="InterPro" id="IPR015424">
    <property type="entry name" value="PyrdxlP-dep_Trfase"/>
</dbReference>
<evidence type="ECO:0000256" key="9">
    <source>
        <dbReference type="ARBA" id="ARBA00048531"/>
    </source>
</evidence>
<evidence type="ECO:0000256" key="10">
    <source>
        <dbReference type="SAM" id="MobiDB-lite"/>
    </source>
</evidence>
<comment type="caution">
    <text evidence="12">The sequence shown here is derived from an EMBL/GenBank/DDBJ whole genome shotgun (WGS) entry which is preliminary data.</text>
</comment>
<feature type="domain" description="Aminotransferase class I/classII large" evidence="11">
    <location>
        <begin position="109"/>
        <end position="367"/>
    </location>
</feature>
<evidence type="ECO:0000256" key="8">
    <source>
        <dbReference type="ARBA" id="ARBA00029996"/>
    </source>
</evidence>
<dbReference type="CDD" id="cd00609">
    <property type="entry name" value="AAT_like"/>
    <property type="match status" value="1"/>
</dbReference>
<evidence type="ECO:0000256" key="2">
    <source>
        <dbReference type="ARBA" id="ARBA00003444"/>
    </source>
</evidence>
<dbReference type="RefSeq" id="WP_084594285.1">
    <property type="nucleotide sequence ID" value="NZ_BAMX01000001.1"/>
</dbReference>
<evidence type="ECO:0000259" key="11">
    <source>
        <dbReference type="Pfam" id="PF00155"/>
    </source>
</evidence>
<evidence type="ECO:0000256" key="7">
    <source>
        <dbReference type="ARBA" id="ARBA00023239"/>
    </source>
</evidence>
<comment type="function">
    <text evidence="2">Decarboxylates L-threonine-O-3-phosphate to yield (R)-1-amino-2-propanol O-2-phosphate, the precursor for the linkage between the nucleotide loop and the corrin ring in cobalamin.</text>
</comment>
<dbReference type="PANTHER" id="PTHR42885">
    <property type="entry name" value="HISTIDINOL-PHOSPHATE AMINOTRANSFERASE-RELATED"/>
    <property type="match status" value="1"/>
</dbReference>
<keyword evidence="13" id="KW-1185">Reference proteome</keyword>
<dbReference type="InterPro" id="IPR015422">
    <property type="entry name" value="PyrdxlP-dep_Trfase_small"/>
</dbReference>
<keyword evidence="6" id="KW-0663">Pyridoxal phosphate</keyword>
<dbReference type="InterPro" id="IPR005860">
    <property type="entry name" value="CobD"/>
</dbReference>
<dbReference type="AlphaFoldDB" id="A0A0D6NFE2"/>
<evidence type="ECO:0000256" key="6">
    <source>
        <dbReference type="ARBA" id="ARBA00022898"/>
    </source>
</evidence>
<proteinExistence type="predicted"/>
<dbReference type="STRING" id="1231341.Abor_001_049"/>
<comment type="cofactor">
    <cofactor evidence="1">
        <name>pyridoxal 5'-phosphate</name>
        <dbReference type="ChEBI" id="CHEBI:597326"/>
    </cofactor>
</comment>
<dbReference type="InterPro" id="IPR004839">
    <property type="entry name" value="Aminotransferase_I/II_large"/>
</dbReference>
<dbReference type="InterPro" id="IPR015421">
    <property type="entry name" value="PyrdxlP-dep_Trfase_major"/>
</dbReference>
<feature type="region of interest" description="Disordered" evidence="10">
    <location>
        <begin position="1"/>
        <end position="37"/>
    </location>
</feature>
<dbReference type="PANTHER" id="PTHR42885:SF1">
    <property type="entry name" value="THREONINE-PHOSPHATE DECARBOXYLASE"/>
    <property type="match status" value="1"/>
</dbReference>
<keyword evidence="7" id="KW-0456">Lyase</keyword>
<evidence type="ECO:0000256" key="4">
    <source>
        <dbReference type="ARBA" id="ARBA00012285"/>
    </source>
</evidence>
<gene>
    <name evidence="12" type="ORF">Abor_001_049</name>
</gene>
<name>A0A0D6NFE2_9PROT</name>
<dbReference type="Proteomes" id="UP000032670">
    <property type="component" value="Unassembled WGS sequence"/>
</dbReference>
<dbReference type="NCBIfam" id="TIGR01140">
    <property type="entry name" value="L_thr_O3P_dcar"/>
    <property type="match status" value="1"/>
</dbReference>
<evidence type="ECO:0000313" key="12">
    <source>
        <dbReference type="EMBL" id="GAN64767.1"/>
    </source>
</evidence>
<comment type="catalytic activity">
    <reaction evidence="9">
        <text>O-phospho-L-threonine + H(+) = (R)-1-aminopropan-2-yl phosphate + CO2</text>
        <dbReference type="Rhea" id="RHEA:11492"/>
        <dbReference type="ChEBI" id="CHEBI:15378"/>
        <dbReference type="ChEBI" id="CHEBI:16526"/>
        <dbReference type="ChEBI" id="CHEBI:58563"/>
        <dbReference type="ChEBI" id="CHEBI:58675"/>
        <dbReference type="EC" id="4.1.1.81"/>
    </reaction>
</comment>
<dbReference type="GeneID" id="76202899"/>
<dbReference type="GO" id="GO:0048472">
    <property type="term" value="F:threonine-phosphate decarboxylase activity"/>
    <property type="evidence" value="ECO:0007669"/>
    <property type="project" value="UniProtKB-EC"/>
</dbReference>
<accession>A0A6N3SXZ4</accession>
<dbReference type="Pfam" id="PF00155">
    <property type="entry name" value="Aminotran_1_2"/>
    <property type="match status" value="1"/>
</dbReference>
<evidence type="ECO:0000256" key="1">
    <source>
        <dbReference type="ARBA" id="ARBA00001933"/>
    </source>
</evidence>